<dbReference type="Pfam" id="PF20740">
    <property type="entry name" value="TP0453"/>
    <property type="match status" value="1"/>
</dbReference>
<proteinExistence type="predicted"/>
<sequence length="284" mass="30197">MRGCKRLWGRIAVLAAAVLCFAALFQSCTSSSLPADVAARDLLVPDAEIYFSVPVEPNKSFLMKASSLALSGTKPGDVRKMLERIDAVYISCSGIDGASPTIGAVASGSFPATLAGFFLKEGNGWRRREVGAHKCYDHMDTGYGLSFASSSLACLASDGDALSAELSRFDSALSGSLLEHVDFAESDGAISFFIPDGGWFMETFLSNGFIKIGGVESVAGFLSQVEGAEAFDVSLSLKVPDERMRRAVSGMMRIFGLRAEVLGEDISVSGVRLGWDALLSRICR</sequence>
<accession>H7EP70</accession>
<dbReference type="EMBL" id="AGRW01000054">
    <property type="protein sequence ID" value="EIC00703.1"/>
    <property type="molecule type" value="Genomic_DNA"/>
</dbReference>
<keyword evidence="1" id="KW-0732">Signal</keyword>
<dbReference type="AlphaFoldDB" id="H7EP70"/>
<evidence type="ECO:0000313" key="4">
    <source>
        <dbReference type="Proteomes" id="UP000003571"/>
    </source>
</evidence>
<feature type="signal peptide" evidence="1">
    <location>
        <begin position="1"/>
        <end position="22"/>
    </location>
</feature>
<evidence type="ECO:0000313" key="3">
    <source>
        <dbReference type="EMBL" id="EIC00703.1"/>
    </source>
</evidence>
<gene>
    <name evidence="3" type="ORF">TresaDRAFT_0176</name>
</gene>
<evidence type="ECO:0000256" key="1">
    <source>
        <dbReference type="SAM" id="SignalP"/>
    </source>
</evidence>
<comment type="caution">
    <text evidence="3">The sequence shown here is derived from an EMBL/GenBank/DDBJ whole genome shotgun (WGS) entry which is preliminary data.</text>
</comment>
<organism evidence="3 4">
    <name type="scientific">Treponema saccharophilum DSM 2985</name>
    <dbReference type="NCBI Taxonomy" id="907348"/>
    <lineage>
        <taxon>Bacteria</taxon>
        <taxon>Pseudomonadati</taxon>
        <taxon>Spirochaetota</taxon>
        <taxon>Spirochaetia</taxon>
        <taxon>Spirochaetales</taxon>
        <taxon>Treponemataceae</taxon>
        <taxon>Treponema</taxon>
    </lineage>
</organism>
<evidence type="ECO:0000259" key="2">
    <source>
        <dbReference type="Pfam" id="PF20740"/>
    </source>
</evidence>
<dbReference type="STRING" id="907348.TresaDRAFT_0176"/>
<name>H7EP70_9SPIR</name>
<dbReference type="RefSeq" id="WP_002706379.1">
    <property type="nucleotide sequence ID" value="NZ_AGRW01000054.1"/>
</dbReference>
<dbReference type="PROSITE" id="PS51257">
    <property type="entry name" value="PROKAR_LIPOPROTEIN"/>
    <property type="match status" value="1"/>
</dbReference>
<feature type="chain" id="PRO_5003609865" description="Outer membrane-associated lipoprotein TP0453 domain-containing protein" evidence="1">
    <location>
        <begin position="23"/>
        <end position="284"/>
    </location>
</feature>
<feature type="domain" description="Outer membrane-associated lipoprotein TP0453" evidence="2">
    <location>
        <begin position="41"/>
        <end position="262"/>
    </location>
</feature>
<dbReference type="InterPro" id="IPR049340">
    <property type="entry name" value="TP0453"/>
</dbReference>
<keyword evidence="4" id="KW-1185">Reference proteome</keyword>
<protein>
    <recommendedName>
        <fullName evidence="2">Outer membrane-associated lipoprotein TP0453 domain-containing protein</fullName>
    </recommendedName>
</protein>
<reference evidence="3 4" key="1">
    <citation type="submission" date="2011-09" db="EMBL/GenBank/DDBJ databases">
        <title>The draft genome of Treponema saccharophilum DSM 2985.</title>
        <authorList>
            <consortium name="US DOE Joint Genome Institute (JGI-PGF)"/>
            <person name="Lucas S."/>
            <person name="Copeland A."/>
            <person name="Lapidus A."/>
            <person name="Glavina del Rio T."/>
            <person name="Dalin E."/>
            <person name="Tice H."/>
            <person name="Bruce D."/>
            <person name="Goodwin L."/>
            <person name="Pitluck S."/>
            <person name="Peters L."/>
            <person name="Kyrpides N."/>
            <person name="Mavromatis K."/>
            <person name="Ivanova N."/>
            <person name="Markowitz V."/>
            <person name="Cheng J.-F."/>
            <person name="Hugenholtz P."/>
            <person name="Woyke T."/>
            <person name="Wu D."/>
            <person name="Gronow S."/>
            <person name="Wellnitz S."/>
            <person name="Brambilla E."/>
            <person name="Klenk H.-P."/>
            <person name="Eisen J.A."/>
        </authorList>
    </citation>
    <scope>NUCLEOTIDE SEQUENCE [LARGE SCALE GENOMIC DNA]</scope>
    <source>
        <strain evidence="3 4">DSM 2985</strain>
    </source>
</reference>
<dbReference type="PATRIC" id="fig|907348.3.peg.2761"/>
<dbReference type="Proteomes" id="UP000003571">
    <property type="component" value="Unassembled WGS sequence"/>
</dbReference>